<dbReference type="Gene3D" id="3.40.50.2000">
    <property type="entry name" value="Glycogen Phosphorylase B"/>
    <property type="match status" value="2"/>
</dbReference>
<dbReference type="PATRIC" id="fig|2033.6.peg.3217"/>
<dbReference type="SUPFAM" id="SSF53756">
    <property type="entry name" value="UDP-Glycosyltransferase/glycogen phosphorylase"/>
    <property type="match status" value="1"/>
</dbReference>
<dbReference type="CDD" id="cd03801">
    <property type="entry name" value="GT4_PimA-like"/>
    <property type="match status" value="1"/>
</dbReference>
<dbReference type="GO" id="GO:0016757">
    <property type="term" value="F:glycosyltransferase activity"/>
    <property type="evidence" value="ECO:0007669"/>
    <property type="project" value="UniProtKB-KW"/>
</dbReference>
<dbReference type="AlphaFoldDB" id="A0A147EWG2"/>
<name>A0A147EWG2_MICTE</name>
<evidence type="ECO:0000313" key="4">
    <source>
        <dbReference type="EMBL" id="KTR94091.1"/>
    </source>
</evidence>
<dbReference type="Proteomes" id="UP000075025">
    <property type="component" value="Unassembled WGS sequence"/>
</dbReference>
<keyword evidence="2" id="KW-0808">Transferase</keyword>
<evidence type="ECO:0000259" key="3">
    <source>
        <dbReference type="Pfam" id="PF13439"/>
    </source>
</evidence>
<evidence type="ECO:0000313" key="5">
    <source>
        <dbReference type="Proteomes" id="UP000075025"/>
    </source>
</evidence>
<gene>
    <name evidence="4" type="ORF">NS220_10390</name>
</gene>
<dbReference type="PANTHER" id="PTHR12526">
    <property type="entry name" value="GLYCOSYLTRANSFERASE"/>
    <property type="match status" value="1"/>
</dbReference>
<accession>A0A147EWG2</accession>
<evidence type="ECO:0000256" key="1">
    <source>
        <dbReference type="ARBA" id="ARBA00022676"/>
    </source>
</evidence>
<sequence length="382" mass="42012">MRVMLCHPSAELYGSDRMALEAVVGLRDRGAHVTVVLPVDGPLRSELQAAGADVLVRDVPVLRKSAMRPAGFARLVFDLIRRGPRMVRVTRRVRPDLVYVNTIVQPWWALAARLLRKRVVFHVREAEVDPPTLVRRALLSPLRLAHSVIANSQFTARQIFLDCPAVRPRTSVIYNGKDWSAYAVDHEPGPADTFRILYLGRLSPRKGTDVAVRAVALMRAAGTDARLTLAGAVFPGYEWYEAELRDLCRELSLGPDAVSFTGFVADAPPLFSTADALVVPSRAEPFGTVAAEGLAAGVPVIVSDVQGLVEIIGDGREGLVVPADDPDALASKLEMLRTDDTLRGRLVDQGRRSVAERFSREQYRAQVAAEIFRVAGREERRK</sequence>
<dbReference type="InterPro" id="IPR028098">
    <property type="entry name" value="Glyco_trans_4-like_N"/>
</dbReference>
<dbReference type="RefSeq" id="WP_081323111.1">
    <property type="nucleotide sequence ID" value="NZ_LDRT01000065.1"/>
</dbReference>
<keyword evidence="1" id="KW-0328">Glycosyltransferase</keyword>
<dbReference type="Pfam" id="PF13439">
    <property type="entry name" value="Glyco_transf_4"/>
    <property type="match status" value="1"/>
</dbReference>
<dbReference type="Pfam" id="PF13692">
    <property type="entry name" value="Glyco_trans_1_4"/>
    <property type="match status" value="1"/>
</dbReference>
<dbReference type="EMBL" id="LDRT01000065">
    <property type="protein sequence ID" value="KTR94091.1"/>
    <property type="molecule type" value="Genomic_DNA"/>
</dbReference>
<protein>
    <recommendedName>
        <fullName evidence="3">Glycosyltransferase subfamily 4-like N-terminal domain-containing protein</fullName>
    </recommendedName>
</protein>
<organism evidence="4 5">
    <name type="scientific">Microbacterium testaceum</name>
    <name type="common">Aureobacterium testaceum</name>
    <name type="synonym">Brevibacterium testaceum</name>
    <dbReference type="NCBI Taxonomy" id="2033"/>
    <lineage>
        <taxon>Bacteria</taxon>
        <taxon>Bacillati</taxon>
        <taxon>Actinomycetota</taxon>
        <taxon>Actinomycetes</taxon>
        <taxon>Micrococcales</taxon>
        <taxon>Microbacteriaceae</taxon>
        <taxon>Microbacterium</taxon>
    </lineage>
</organism>
<evidence type="ECO:0000256" key="2">
    <source>
        <dbReference type="ARBA" id="ARBA00022679"/>
    </source>
</evidence>
<proteinExistence type="predicted"/>
<feature type="domain" description="Glycosyltransferase subfamily 4-like N-terminal" evidence="3">
    <location>
        <begin position="14"/>
        <end position="176"/>
    </location>
</feature>
<reference evidence="4 5" key="1">
    <citation type="journal article" date="2016" name="Front. Microbiol.">
        <title>Genomic Resource of Rice Seed Associated Bacteria.</title>
        <authorList>
            <person name="Midha S."/>
            <person name="Bansal K."/>
            <person name="Sharma S."/>
            <person name="Kumar N."/>
            <person name="Patil P.P."/>
            <person name="Chaudhry V."/>
            <person name="Patil P.B."/>
        </authorList>
    </citation>
    <scope>NUCLEOTIDE SEQUENCE [LARGE SCALE GENOMIC DNA]</scope>
    <source>
        <strain evidence="4 5">NS220</strain>
    </source>
</reference>
<comment type="caution">
    <text evidence="4">The sequence shown here is derived from an EMBL/GenBank/DDBJ whole genome shotgun (WGS) entry which is preliminary data.</text>
</comment>
<dbReference type="OrthoDB" id="8878585at2"/>